<proteinExistence type="predicted"/>
<reference evidence="2 3" key="1">
    <citation type="submission" date="2020-08" db="EMBL/GenBank/DDBJ databases">
        <title>Functional genomics of gut bacteria from endangered species of beetles.</title>
        <authorList>
            <person name="Carlos-Shanley C."/>
        </authorList>
    </citation>
    <scope>NUCLEOTIDE SEQUENCE [LARGE SCALE GENOMIC DNA]</scope>
    <source>
        <strain evidence="2 3">S00124</strain>
    </source>
</reference>
<keyword evidence="3" id="KW-1185">Reference proteome</keyword>
<sequence>MIETSIPRPASLNKGLLITVVLAAVGYLNSFFAQSSMKEVMLRQGLPPEAVAQSGGMGVGMLIFSLLITGTLLFYIAKGFNVARVIWTVLGILGVLMSVFSIGLLFSVSTFVGLLSVVGMVGNVIGIVFMWMRDSSQWFAQMKADRLAP</sequence>
<feature type="transmembrane region" description="Helical" evidence="1">
    <location>
        <begin position="85"/>
        <end position="106"/>
    </location>
</feature>
<feature type="transmembrane region" description="Helical" evidence="1">
    <location>
        <begin position="52"/>
        <end position="76"/>
    </location>
</feature>
<dbReference type="RefSeq" id="WP_184707431.1">
    <property type="nucleotide sequence ID" value="NZ_JACHKZ010000008.1"/>
</dbReference>
<evidence type="ECO:0000313" key="3">
    <source>
        <dbReference type="Proteomes" id="UP000562492"/>
    </source>
</evidence>
<feature type="transmembrane region" description="Helical" evidence="1">
    <location>
        <begin position="112"/>
        <end position="132"/>
    </location>
</feature>
<feature type="transmembrane region" description="Helical" evidence="1">
    <location>
        <begin position="12"/>
        <end position="32"/>
    </location>
</feature>
<evidence type="ECO:0000313" key="2">
    <source>
        <dbReference type="EMBL" id="MBB6577719.1"/>
    </source>
</evidence>
<protein>
    <submittedName>
        <fullName evidence="2">Uncharacterized protein</fullName>
    </submittedName>
</protein>
<organism evidence="2 3">
    <name type="scientific">Comamonas odontotermitis</name>
    <dbReference type="NCBI Taxonomy" id="379895"/>
    <lineage>
        <taxon>Bacteria</taxon>
        <taxon>Pseudomonadati</taxon>
        <taxon>Pseudomonadota</taxon>
        <taxon>Betaproteobacteria</taxon>
        <taxon>Burkholderiales</taxon>
        <taxon>Comamonadaceae</taxon>
        <taxon>Comamonas</taxon>
    </lineage>
</organism>
<dbReference type="EMBL" id="JACHKZ010000008">
    <property type="protein sequence ID" value="MBB6577719.1"/>
    <property type="molecule type" value="Genomic_DNA"/>
</dbReference>
<keyword evidence="1" id="KW-0812">Transmembrane</keyword>
<keyword evidence="1" id="KW-1133">Transmembrane helix</keyword>
<name>A0ABR6RFC4_9BURK</name>
<keyword evidence="1" id="KW-0472">Membrane</keyword>
<evidence type="ECO:0000256" key="1">
    <source>
        <dbReference type="SAM" id="Phobius"/>
    </source>
</evidence>
<comment type="caution">
    <text evidence="2">The sequence shown here is derived from an EMBL/GenBank/DDBJ whole genome shotgun (WGS) entry which is preliminary data.</text>
</comment>
<accession>A0ABR6RFC4</accession>
<dbReference type="Proteomes" id="UP000562492">
    <property type="component" value="Unassembled WGS sequence"/>
</dbReference>
<gene>
    <name evidence="2" type="ORF">HNP33_001776</name>
</gene>